<proteinExistence type="predicted"/>
<name>A0AA96GMH6_9BACT</name>
<dbReference type="EMBL" id="CP116968">
    <property type="protein sequence ID" value="WNM63572.1"/>
    <property type="molecule type" value="Genomic_DNA"/>
</dbReference>
<dbReference type="Proteomes" id="UP001302494">
    <property type="component" value="Chromosome"/>
</dbReference>
<organism evidence="1 2">
    <name type="scientific">Candidatus Nitrospira neomarina</name>
    <dbReference type="NCBI Taxonomy" id="3020899"/>
    <lineage>
        <taxon>Bacteria</taxon>
        <taxon>Pseudomonadati</taxon>
        <taxon>Nitrospirota</taxon>
        <taxon>Nitrospiria</taxon>
        <taxon>Nitrospirales</taxon>
        <taxon>Nitrospiraceae</taxon>
        <taxon>Nitrospira</taxon>
    </lineage>
</organism>
<keyword evidence="2" id="KW-1185">Reference proteome</keyword>
<reference evidence="1 2" key="1">
    <citation type="submission" date="2023-01" db="EMBL/GenBank/DDBJ databases">
        <title>Cultivation and genomic characterization of new, ubiquitous marine nitrite-oxidizing bacteria from the Nitrospirales.</title>
        <authorList>
            <person name="Mueller A.J."/>
            <person name="Daebeler A."/>
            <person name="Herbold C.W."/>
            <person name="Kirkegaard R.H."/>
            <person name="Daims H."/>
        </authorList>
    </citation>
    <scope>NUCLEOTIDE SEQUENCE [LARGE SCALE GENOMIC DNA]</scope>
    <source>
        <strain evidence="1 2">DK</strain>
    </source>
</reference>
<sequence length="161" mass="17728">MMNPVARTHISNTILPALILLLLSWSCLGISSNAAAMLVAKNVVGGKEFGPMPDLTEKSTARLPESHQTEKQLFDVPLLQETPPKYDFKWKHGPNFSLKDPGMLPGIQFGVEMHSIQALETVIPEGSLPKEIPVNRDRLPLVLPPSVNGADYNGGFLRFTW</sequence>
<protein>
    <submittedName>
        <fullName evidence="1">Uncharacterized protein</fullName>
    </submittedName>
</protein>
<gene>
    <name evidence="1" type="ORF">PQG83_07410</name>
</gene>
<evidence type="ECO:0000313" key="1">
    <source>
        <dbReference type="EMBL" id="WNM63572.1"/>
    </source>
</evidence>
<evidence type="ECO:0000313" key="2">
    <source>
        <dbReference type="Proteomes" id="UP001302494"/>
    </source>
</evidence>
<dbReference type="KEGG" id="nneo:PQG83_07410"/>
<accession>A0AA96GMH6</accession>
<dbReference type="AlphaFoldDB" id="A0AA96GMH6"/>
<dbReference type="RefSeq" id="WP_312748261.1">
    <property type="nucleotide sequence ID" value="NZ_CP116968.1"/>
</dbReference>